<dbReference type="Proteomes" id="UP000228754">
    <property type="component" value="Unassembled WGS sequence"/>
</dbReference>
<dbReference type="AlphaFoldDB" id="A0A2A5IRF1"/>
<proteinExistence type="predicted"/>
<keyword evidence="1" id="KW-0732">Signal</keyword>
<evidence type="ECO:0000256" key="1">
    <source>
        <dbReference type="SAM" id="SignalP"/>
    </source>
</evidence>
<accession>A0A2A5IRF1</accession>
<comment type="caution">
    <text evidence="3">The sequence shown here is derived from an EMBL/GenBank/DDBJ whole genome shotgun (WGS) entry which is preliminary data.</text>
</comment>
<dbReference type="EMBL" id="NKHG01000112">
    <property type="protein sequence ID" value="PCK19696.1"/>
    <property type="molecule type" value="Genomic_DNA"/>
</dbReference>
<dbReference type="PROSITE" id="PS50234">
    <property type="entry name" value="VWFA"/>
    <property type="match status" value="1"/>
</dbReference>
<evidence type="ECO:0000259" key="2">
    <source>
        <dbReference type="PROSITE" id="PS50234"/>
    </source>
</evidence>
<feature type="signal peptide" evidence="1">
    <location>
        <begin position="1"/>
        <end position="23"/>
    </location>
</feature>
<dbReference type="Gene3D" id="3.40.50.410">
    <property type="entry name" value="von Willebrand factor, type A domain"/>
    <property type="match status" value="2"/>
</dbReference>
<evidence type="ECO:0000313" key="3">
    <source>
        <dbReference type="EMBL" id="PCK19696.1"/>
    </source>
</evidence>
<organism evidence="3 4">
    <name type="scientific">Bacillus pumilus</name>
    <name type="common">Bacillus mesentericus</name>
    <dbReference type="NCBI Taxonomy" id="1408"/>
    <lineage>
        <taxon>Bacteria</taxon>
        <taxon>Bacillati</taxon>
        <taxon>Bacillota</taxon>
        <taxon>Bacilli</taxon>
        <taxon>Bacillales</taxon>
        <taxon>Bacillaceae</taxon>
        <taxon>Bacillus</taxon>
    </lineage>
</organism>
<evidence type="ECO:0000313" key="4">
    <source>
        <dbReference type="Proteomes" id="UP000228754"/>
    </source>
</evidence>
<dbReference type="InterPro" id="IPR036465">
    <property type="entry name" value="vWFA_dom_sf"/>
</dbReference>
<name>A0A2A5IRF1_BACPU</name>
<gene>
    <name evidence="3" type="ORF">CEY02_16935</name>
</gene>
<dbReference type="InterPro" id="IPR002035">
    <property type="entry name" value="VWF_A"/>
</dbReference>
<dbReference type="SMART" id="SM00327">
    <property type="entry name" value="VWA"/>
    <property type="match status" value="1"/>
</dbReference>
<sequence length="224" mass="23822">MKRKIILTILASLVLLLSSPAHAVTKKEPAHVVILLDLSGSMAQSVTGEKKIDIAKRSIQSFASILSEDTQVMLRVFGHEGTNKNTGKAVSCASSEAVYGFGTYEEAAFQQALNVYGPTGWTPLAKALTDTKQDFEDHEAEGKNIVYVVSDGEETCGGSPSQAAKELHEAGIDTIVNIIGFDVNEKEAKSLKSVAKAGGGQYKPAANAEELNHILQQEASAFGQ</sequence>
<dbReference type="Pfam" id="PF00092">
    <property type="entry name" value="VWA"/>
    <property type="match status" value="1"/>
</dbReference>
<reference evidence="3 4" key="1">
    <citation type="submission" date="2017-06" db="EMBL/GenBank/DDBJ databases">
        <title>Draft Genome Sequence of Bacillus sp Strain 36R Isolated from saline sediment at Atanasia, Sonora, Mexico.</title>
        <authorList>
            <person name="Sanchez Diaz R."/>
            <person name="Quiroz Macias M.E."/>
            <person name="Ibarra Gamez J.C."/>
            <person name="Enciso Ibarra J."/>
            <person name="Gomez Gil B."/>
            <person name="Galaviz Silva L."/>
        </authorList>
    </citation>
    <scope>NUCLEOTIDE SEQUENCE [LARGE SCALE GENOMIC DNA]</scope>
    <source>
        <strain evidence="3 4">36R_ATNSAL</strain>
    </source>
</reference>
<feature type="chain" id="PRO_5012495297" description="VWFA domain-containing protein" evidence="1">
    <location>
        <begin position="24"/>
        <end position="224"/>
    </location>
</feature>
<dbReference type="SUPFAM" id="SSF53300">
    <property type="entry name" value="vWA-like"/>
    <property type="match status" value="1"/>
</dbReference>
<feature type="domain" description="VWFA" evidence="2">
    <location>
        <begin position="31"/>
        <end position="224"/>
    </location>
</feature>
<dbReference type="OrthoDB" id="9783818at2"/>
<protein>
    <recommendedName>
        <fullName evidence="2">VWFA domain-containing protein</fullName>
    </recommendedName>
</protein>